<proteinExistence type="inferred from homology"/>
<protein>
    <submittedName>
        <fullName evidence="5">Phosphotransferase</fullName>
    </submittedName>
</protein>
<dbReference type="Pfam" id="PF01636">
    <property type="entry name" value="APH"/>
    <property type="match status" value="1"/>
</dbReference>
<dbReference type="GO" id="GO:0006817">
    <property type="term" value="P:phosphate ion transport"/>
    <property type="evidence" value="ECO:0007669"/>
    <property type="project" value="UniProtKB-KW"/>
</dbReference>
<dbReference type="AlphaFoldDB" id="A0A927GUL8"/>
<evidence type="ECO:0000313" key="5">
    <source>
        <dbReference type="EMBL" id="MBD2857480.1"/>
    </source>
</evidence>
<dbReference type="Proteomes" id="UP000610558">
    <property type="component" value="Unassembled WGS sequence"/>
</dbReference>
<feature type="domain" description="Aminoglycoside phosphotransferase" evidence="3">
    <location>
        <begin position="290"/>
        <end position="454"/>
    </location>
</feature>
<dbReference type="Pfam" id="PF01895">
    <property type="entry name" value="PhoU"/>
    <property type="match status" value="1"/>
</dbReference>
<organism evidence="5 6">
    <name type="scientific">Spongiibacter pelagi</name>
    <dbReference type="NCBI Taxonomy" id="2760804"/>
    <lineage>
        <taxon>Bacteria</taxon>
        <taxon>Pseudomonadati</taxon>
        <taxon>Pseudomonadota</taxon>
        <taxon>Gammaproteobacteria</taxon>
        <taxon>Cellvibrionales</taxon>
        <taxon>Spongiibacteraceae</taxon>
        <taxon>Spongiibacter</taxon>
    </lineage>
</organism>
<dbReference type="InterPro" id="IPR026022">
    <property type="entry name" value="PhoU_dom"/>
</dbReference>
<name>A0A927GUL8_9GAMM</name>
<comment type="similarity">
    <text evidence="1">Belongs to the PhoU family.</text>
</comment>
<dbReference type="PANTHER" id="PTHR42930:SF3">
    <property type="entry name" value="PHOSPHATE-SPECIFIC TRANSPORT SYSTEM ACCESSORY PROTEIN PHOU"/>
    <property type="match status" value="1"/>
</dbReference>
<evidence type="ECO:0000313" key="6">
    <source>
        <dbReference type="Proteomes" id="UP000610558"/>
    </source>
</evidence>
<dbReference type="Gene3D" id="1.20.58.220">
    <property type="entry name" value="Phosphate transport system protein phou homolog 2, domain 2"/>
    <property type="match status" value="1"/>
</dbReference>
<keyword evidence="2" id="KW-0813">Transport</keyword>
<dbReference type="GO" id="GO:0045936">
    <property type="term" value="P:negative regulation of phosphate metabolic process"/>
    <property type="evidence" value="ECO:0007669"/>
    <property type="project" value="InterPro"/>
</dbReference>
<sequence>MQHIKGLLPNAVSENLRFLCVEVDSQLGSLQQLFKSADKDLAPSLINRSGYVFNLQSRIHNSALSALSSSKAEGPKLEVLRCVQIIASQLERISELARECARQWGKLELSGNLRENRFLNMLDDVRHCIDLIEPALEEKNSDSALDISRLCDELKKDYDKLHHNYIESLKQSDHIEDLTNALFIARNILQMAEVLEDISESILSSKLGQNLSFSQYPNLRDSARRLGSGKARDSIQLEPIAETRSGSAIAGVSQGEGKGYMAIFKEGQKSKVKEERLGVESWHDIYPGLAPKILSYQKRGKSAALLIEHLPGLTFEQILLHESPDLLDEALKQLSRTLKSVWQQTRQEKTSNAGFMRQLQKRRNEIYAIHPEFQHGKSAICGHAITAFDTLIEEIAQLETALPAPFSVYIHGDFNVDNIIYDPLEKRVNFIDLHRSRYMDYVQDVSVFMVSNYRLQILDAPLRRRILKLAMDFYKQSKRYAVKNGDDSFDLRLALGLARSFATSTRFILDKSLARSMFHRARYLMELARTADLKKPSDFQLPIKEIFVG</sequence>
<dbReference type="InterPro" id="IPR038078">
    <property type="entry name" value="PhoU-like_sf"/>
</dbReference>
<dbReference type="InterPro" id="IPR028366">
    <property type="entry name" value="PhoU"/>
</dbReference>
<dbReference type="InterPro" id="IPR002575">
    <property type="entry name" value="Aminoglycoside_PTrfase"/>
</dbReference>
<comment type="caution">
    <text evidence="5">The sequence shown here is derived from an EMBL/GenBank/DDBJ whole genome shotgun (WGS) entry which is preliminary data.</text>
</comment>
<accession>A0A927GUL8</accession>
<dbReference type="SUPFAM" id="SSF109755">
    <property type="entry name" value="PhoU-like"/>
    <property type="match status" value="1"/>
</dbReference>
<dbReference type="InterPro" id="IPR011009">
    <property type="entry name" value="Kinase-like_dom_sf"/>
</dbReference>
<evidence type="ECO:0000256" key="2">
    <source>
        <dbReference type="ARBA" id="ARBA00022592"/>
    </source>
</evidence>
<feature type="domain" description="PhoU" evidence="4">
    <location>
        <begin position="22"/>
        <end position="102"/>
    </location>
</feature>
<dbReference type="SUPFAM" id="SSF56112">
    <property type="entry name" value="Protein kinase-like (PK-like)"/>
    <property type="match status" value="1"/>
</dbReference>
<dbReference type="Gene3D" id="3.90.1200.10">
    <property type="match status" value="1"/>
</dbReference>
<dbReference type="RefSeq" id="WP_190761720.1">
    <property type="nucleotide sequence ID" value="NZ_JACXLD010000001.1"/>
</dbReference>
<evidence type="ECO:0000256" key="1">
    <source>
        <dbReference type="ARBA" id="ARBA00008107"/>
    </source>
</evidence>
<keyword evidence="6" id="KW-1185">Reference proteome</keyword>
<dbReference type="EMBL" id="JACXLD010000001">
    <property type="protein sequence ID" value="MBD2857480.1"/>
    <property type="molecule type" value="Genomic_DNA"/>
</dbReference>
<keyword evidence="2" id="KW-0592">Phosphate transport</keyword>
<dbReference type="PANTHER" id="PTHR42930">
    <property type="entry name" value="PHOSPHATE-SPECIFIC TRANSPORT SYSTEM ACCESSORY PROTEIN PHOU"/>
    <property type="match status" value="1"/>
</dbReference>
<dbReference type="GO" id="GO:0030643">
    <property type="term" value="P:intracellular phosphate ion homeostasis"/>
    <property type="evidence" value="ECO:0007669"/>
    <property type="project" value="InterPro"/>
</dbReference>
<evidence type="ECO:0000259" key="3">
    <source>
        <dbReference type="Pfam" id="PF01636"/>
    </source>
</evidence>
<evidence type="ECO:0000259" key="4">
    <source>
        <dbReference type="Pfam" id="PF01895"/>
    </source>
</evidence>
<reference evidence="5" key="1">
    <citation type="submission" date="2020-09" db="EMBL/GenBank/DDBJ databases">
        <authorList>
            <person name="Yoon J.-W."/>
        </authorList>
    </citation>
    <scope>NUCLEOTIDE SEQUENCE</scope>
    <source>
        <strain evidence="5">KMU-158</strain>
    </source>
</reference>
<gene>
    <name evidence="5" type="ORF">IB286_00575</name>
</gene>